<name>A0AA89CUF5_CLONO</name>
<dbReference type="GO" id="GO:0009401">
    <property type="term" value="P:phosphoenolpyruvate-dependent sugar phosphotransferase system"/>
    <property type="evidence" value="ECO:0007669"/>
    <property type="project" value="UniProtKB-KW"/>
</dbReference>
<sequence>MLSEVITPEVINLNVECDNWEEAIKAGVKILIDKGYVEYSYEKAILEKIRELGPYMVITPNIVLPHARPEDGVNKTSFSLVTLKNPVNFGNDKNDPVKLVITIASKNNKDHIKFLSEIVDLLRNKEDLQKIFETTSKEEVINILEKYNY</sequence>
<dbReference type="Gene3D" id="3.40.930.10">
    <property type="entry name" value="Mannitol-specific EII, Chain A"/>
    <property type="match status" value="1"/>
</dbReference>
<accession>A0AA89CUF5</accession>
<evidence type="ECO:0000256" key="2">
    <source>
        <dbReference type="ARBA" id="ARBA00022448"/>
    </source>
</evidence>
<evidence type="ECO:0000256" key="6">
    <source>
        <dbReference type="ARBA" id="ARBA00022683"/>
    </source>
</evidence>
<evidence type="ECO:0000256" key="9">
    <source>
        <dbReference type="ARBA" id="ARBA00041175"/>
    </source>
</evidence>
<keyword evidence="6" id="KW-0598">Phosphotransferase system</keyword>
<dbReference type="Proteomes" id="UP000030016">
    <property type="component" value="Unassembled WGS sequence"/>
</dbReference>
<evidence type="ECO:0000313" key="12">
    <source>
        <dbReference type="EMBL" id="KGN01637.1"/>
    </source>
</evidence>
<gene>
    <name evidence="12" type="primary">cmtB</name>
    <name evidence="12" type="ORF">Z969_08140</name>
</gene>
<dbReference type="PANTHER" id="PTHR36203:SF1">
    <property type="entry name" value="ASCORBATE-SPECIFIC PTS SYSTEM EIIA COMPONENT"/>
    <property type="match status" value="1"/>
</dbReference>
<dbReference type="PROSITE" id="PS51094">
    <property type="entry name" value="PTS_EIIA_TYPE_2"/>
    <property type="match status" value="1"/>
</dbReference>
<keyword evidence="7" id="KW-0418">Kinase</keyword>
<protein>
    <recommendedName>
        <fullName evidence="9">Ascorbate-specific PTS system EIIA component</fullName>
    </recommendedName>
    <alternativeName>
        <fullName evidence="10">Ascorbate-specific phosphotransferase enzyme IIA component</fullName>
    </alternativeName>
</protein>
<evidence type="ECO:0000256" key="10">
    <source>
        <dbReference type="ARBA" id="ARBA00042072"/>
    </source>
</evidence>
<dbReference type="EMBL" id="JDRX01000019">
    <property type="protein sequence ID" value="KGN01637.1"/>
    <property type="molecule type" value="Genomic_DNA"/>
</dbReference>
<dbReference type="Pfam" id="PF00359">
    <property type="entry name" value="PTS_EIIA_2"/>
    <property type="match status" value="1"/>
</dbReference>
<evidence type="ECO:0000256" key="8">
    <source>
        <dbReference type="ARBA" id="ARBA00037387"/>
    </source>
</evidence>
<keyword evidence="3" id="KW-0963">Cytoplasm</keyword>
<evidence type="ECO:0000259" key="11">
    <source>
        <dbReference type="PROSITE" id="PS51094"/>
    </source>
</evidence>
<dbReference type="InterPro" id="IPR016152">
    <property type="entry name" value="PTrfase/Anion_transptr"/>
</dbReference>
<evidence type="ECO:0000313" key="13">
    <source>
        <dbReference type="Proteomes" id="UP000030016"/>
    </source>
</evidence>
<dbReference type="AlphaFoldDB" id="A0AA89CUF5"/>
<evidence type="ECO:0000256" key="7">
    <source>
        <dbReference type="ARBA" id="ARBA00022777"/>
    </source>
</evidence>
<evidence type="ECO:0000256" key="4">
    <source>
        <dbReference type="ARBA" id="ARBA00022553"/>
    </source>
</evidence>
<keyword evidence="4" id="KW-0597">Phosphoprotein</keyword>
<keyword evidence="5" id="KW-0808">Transferase</keyword>
<dbReference type="CDD" id="cd00211">
    <property type="entry name" value="PTS_IIA_fru"/>
    <property type="match status" value="1"/>
</dbReference>
<comment type="function">
    <text evidence="8">The phosphoenolpyruvate-dependent sugar phosphotransferase system (sugar PTS), a major carbohydrate active transport system, catalyzes the phosphorylation of incoming sugar substrates concomitantly with their translocation across the cell membrane. The enzyme II UlaABC PTS system is involved in ascorbate transport.</text>
</comment>
<dbReference type="InterPro" id="IPR051351">
    <property type="entry name" value="Ascorbate-PTS_EIIA_comp"/>
</dbReference>
<dbReference type="RefSeq" id="WP_039250228.1">
    <property type="nucleotide sequence ID" value="NZ_JDRX01000019.1"/>
</dbReference>
<comment type="subcellular location">
    <subcellularLocation>
        <location evidence="1">Cytoplasm</location>
    </subcellularLocation>
</comment>
<dbReference type="PANTHER" id="PTHR36203">
    <property type="entry name" value="ASCORBATE-SPECIFIC PTS SYSTEM EIIA COMPONENT"/>
    <property type="match status" value="1"/>
</dbReference>
<feature type="domain" description="PTS EIIA type-2" evidence="11">
    <location>
        <begin position="4"/>
        <end position="147"/>
    </location>
</feature>
<evidence type="ECO:0000256" key="3">
    <source>
        <dbReference type="ARBA" id="ARBA00022490"/>
    </source>
</evidence>
<evidence type="ECO:0000256" key="1">
    <source>
        <dbReference type="ARBA" id="ARBA00004496"/>
    </source>
</evidence>
<organism evidence="12 13">
    <name type="scientific">Clostridium novyi A str. 4570</name>
    <dbReference type="NCBI Taxonomy" id="1444290"/>
    <lineage>
        <taxon>Bacteria</taxon>
        <taxon>Bacillati</taxon>
        <taxon>Bacillota</taxon>
        <taxon>Clostridia</taxon>
        <taxon>Eubacteriales</taxon>
        <taxon>Clostridiaceae</taxon>
        <taxon>Clostridium</taxon>
    </lineage>
</organism>
<dbReference type="InterPro" id="IPR002178">
    <property type="entry name" value="PTS_EIIA_type-2_dom"/>
</dbReference>
<dbReference type="SUPFAM" id="SSF55804">
    <property type="entry name" value="Phoshotransferase/anion transport protein"/>
    <property type="match status" value="1"/>
</dbReference>
<dbReference type="GO" id="GO:0005737">
    <property type="term" value="C:cytoplasm"/>
    <property type="evidence" value="ECO:0007669"/>
    <property type="project" value="UniProtKB-SubCell"/>
</dbReference>
<keyword evidence="2" id="KW-0813">Transport</keyword>
<evidence type="ECO:0000256" key="5">
    <source>
        <dbReference type="ARBA" id="ARBA00022679"/>
    </source>
</evidence>
<comment type="caution">
    <text evidence="12">The sequence shown here is derived from an EMBL/GenBank/DDBJ whole genome shotgun (WGS) entry which is preliminary data.</text>
</comment>
<dbReference type="GO" id="GO:0016301">
    <property type="term" value="F:kinase activity"/>
    <property type="evidence" value="ECO:0007669"/>
    <property type="project" value="UniProtKB-KW"/>
</dbReference>
<proteinExistence type="predicted"/>
<reference evidence="12 13" key="1">
    <citation type="submission" date="2014-01" db="EMBL/GenBank/DDBJ databases">
        <title>Plasmidome dynamics in the species complex Clostridium novyi sensu lato converts strains of independent lineages into distinctly different pathogens.</title>
        <authorList>
            <person name="Skarin H."/>
            <person name="Segerman B."/>
        </authorList>
    </citation>
    <scope>NUCLEOTIDE SEQUENCE [LARGE SCALE GENOMIC DNA]</scope>
    <source>
        <strain evidence="12 13">4570</strain>
    </source>
</reference>